<accession>A0A1A9GQA6</accession>
<evidence type="ECO:0000313" key="2">
    <source>
        <dbReference type="Proteomes" id="UP000077868"/>
    </source>
</evidence>
<organism evidence="1 2">
    <name type="scientific">Nocardioides dokdonensis FR1436</name>
    <dbReference type="NCBI Taxonomy" id="1300347"/>
    <lineage>
        <taxon>Bacteria</taxon>
        <taxon>Bacillati</taxon>
        <taxon>Actinomycetota</taxon>
        <taxon>Actinomycetes</taxon>
        <taxon>Propionibacteriales</taxon>
        <taxon>Nocardioidaceae</taxon>
        <taxon>Nocardioides</taxon>
    </lineage>
</organism>
<keyword evidence="2" id="KW-1185">Reference proteome</keyword>
<sequence length="187" mass="20908">MRRWRPLGVGERVPVRRLDDAGLAAVAASITDPAVLARYRAKVATVPGSECLWWTGAVAGRSDRERTDGGGHGRFWYAPGRVIIAHRFAFAVMNGVDALGEARLLGHRCHNPLCQRIAPDHVVVSSAAQNRREWSVQRRLPYSPLADPRGPRRRARELRDLAREDPQLVADDLARLQELLGEQLTLW</sequence>
<dbReference type="AlphaFoldDB" id="A0A1A9GQA6"/>
<dbReference type="KEGG" id="ndk:I601_4142"/>
<name>A0A1A9GQA6_9ACTN</name>
<gene>
    <name evidence="1" type="ORF">I601_4142</name>
</gene>
<reference evidence="1 2" key="1">
    <citation type="submission" date="2016-03" db="EMBL/GenBank/DDBJ databases">
        <title>Complete genome sequence of a soil Actinobacterium, Nocardioides dokdonensis FR1436.</title>
        <authorList>
            <person name="Kwon S.-K."/>
            <person name="Kim K."/>
            <person name="Kim J.F."/>
        </authorList>
    </citation>
    <scope>NUCLEOTIDE SEQUENCE [LARGE SCALE GENOMIC DNA]</scope>
    <source>
        <strain evidence="1 2">FR1436</strain>
    </source>
</reference>
<proteinExistence type="predicted"/>
<dbReference type="InterPro" id="IPR044925">
    <property type="entry name" value="His-Me_finger_sf"/>
</dbReference>
<dbReference type="STRING" id="1300347.I601_4142"/>
<dbReference type="EMBL" id="CP015079">
    <property type="protein sequence ID" value="ANH40537.1"/>
    <property type="molecule type" value="Genomic_DNA"/>
</dbReference>
<evidence type="ECO:0008006" key="3">
    <source>
        <dbReference type="Google" id="ProtNLM"/>
    </source>
</evidence>
<evidence type="ECO:0000313" key="1">
    <source>
        <dbReference type="EMBL" id="ANH40537.1"/>
    </source>
</evidence>
<dbReference type="SUPFAM" id="SSF54060">
    <property type="entry name" value="His-Me finger endonucleases"/>
    <property type="match status" value="1"/>
</dbReference>
<dbReference type="PATRIC" id="fig|1300347.3.peg.4154"/>
<dbReference type="Proteomes" id="UP000077868">
    <property type="component" value="Chromosome"/>
</dbReference>
<protein>
    <recommendedName>
        <fullName evidence="3">HNH nuclease domain-containing protein</fullName>
    </recommendedName>
</protein>